<evidence type="ECO:0000256" key="3">
    <source>
        <dbReference type="ARBA" id="ARBA00022737"/>
    </source>
</evidence>
<dbReference type="RefSeq" id="WP_212219878.1">
    <property type="nucleotide sequence ID" value="NZ_JAGUCO010000034.1"/>
</dbReference>
<protein>
    <recommendedName>
        <fullName evidence="5">Acetyltransferase</fullName>
        <ecNumber evidence="5">2.3.1.-</ecNumber>
    </recommendedName>
</protein>
<dbReference type="InterPro" id="IPR024688">
    <property type="entry name" value="Mac_dom"/>
</dbReference>
<dbReference type="CDD" id="cd03357">
    <property type="entry name" value="LbH_MAT_GAT"/>
    <property type="match status" value="1"/>
</dbReference>
<accession>A0ABS5K3L2</accession>
<name>A0ABS5K3L2_9BACT</name>
<dbReference type="Pfam" id="PF12464">
    <property type="entry name" value="Mac"/>
    <property type="match status" value="1"/>
</dbReference>
<dbReference type="Pfam" id="PF00132">
    <property type="entry name" value="Hexapep"/>
    <property type="match status" value="1"/>
</dbReference>
<dbReference type="PANTHER" id="PTHR43017">
    <property type="entry name" value="GALACTOSIDE O-ACETYLTRANSFERASE"/>
    <property type="match status" value="1"/>
</dbReference>
<evidence type="ECO:0000313" key="8">
    <source>
        <dbReference type="Proteomes" id="UP000708576"/>
    </source>
</evidence>
<dbReference type="SUPFAM" id="SSF51161">
    <property type="entry name" value="Trimeric LpxA-like enzymes"/>
    <property type="match status" value="1"/>
</dbReference>
<keyword evidence="4 5" id="KW-0012">Acyltransferase</keyword>
<reference evidence="7 8" key="1">
    <citation type="journal article" date="2015" name="Int. J. Syst. Evol. Microbiol.">
        <title>Carboxylicivirga linearis sp. nov., isolated from a sea cucumber culture pond.</title>
        <authorList>
            <person name="Wang F.Q."/>
            <person name="Zhou Y.X."/>
            <person name="Lin X.Z."/>
            <person name="Chen G.J."/>
            <person name="Du Z.J."/>
        </authorList>
    </citation>
    <scope>NUCLEOTIDE SEQUENCE [LARGE SCALE GENOMIC DNA]</scope>
    <source>
        <strain evidence="7 8">FB218</strain>
    </source>
</reference>
<evidence type="ECO:0000256" key="2">
    <source>
        <dbReference type="ARBA" id="ARBA00022679"/>
    </source>
</evidence>
<organism evidence="7 8">
    <name type="scientific">Carboxylicivirga linearis</name>
    <dbReference type="NCBI Taxonomy" id="1628157"/>
    <lineage>
        <taxon>Bacteria</taxon>
        <taxon>Pseudomonadati</taxon>
        <taxon>Bacteroidota</taxon>
        <taxon>Bacteroidia</taxon>
        <taxon>Marinilabiliales</taxon>
        <taxon>Marinilabiliaceae</taxon>
        <taxon>Carboxylicivirga</taxon>
    </lineage>
</organism>
<dbReference type="SMART" id="SM01266">
    <property type="entry name" value="Mac"/>
    <property type="match status" value="1"/>
</dbReference>
<proteinExistence type="inferred from homology"/>
<evidence type="ECO:0000256" key="1">
    <source>
        <dbReference type="ARBA" id="ARBA00007274"/>
    </source>
</evidence>
<evidence type="ECO:0000259" key="6">
    <source>
        <dbReference type="SMART" id="SM01266"/>
    </source>
</evidence>
<evidence type="ECO:0000313" key="7">
    <source>
        <dbReference type="EMBL" id="MBS2100976.1"/>
    </source>
</evidence>
<evidence type="ECO:0000256" key="4">
    <source>
        <dbReference type="ARBA" id="ARBA00023315"/>
    </source>
</evidence>
<gene>
    <name evidence="7" type="ORF">KEM10_22005</name>
</gene>
<keyword evidence="2 5" id="KW-0808">Transferase</keyword>
<sequence length="192" mass="21359">MKTEKQKMLACELFNAFEEELANERLYAKKILQELNDSSVNDENTRRQKIQSLIPNCGPNIWIQSPFYCDYGYNIELGDNVFFNFNCTVLDIAKVKIGDRVLIGPNTQIYTVMHPINHIERSSGLEYGKPIIIGDDVWIGGGVIICPGVKIGDRTVIGAGSVVTKDMPSDVVAAGNPCRVIRDIKINTPNPD</sequence>
<dbReference type="EC" id="2.3.1.-" evidence="5"/>
<comment type="caution">
    <text evidence="7">The sequence shown here is derived from an EMBL/GenBank/DDBJ whole genome shotgun (WGS) entry which is preliminary data.</text>
</comment>
<comment type="similarity">
    <text evidence="1 5">Belongs to the transferase hexapeptide repeat family.</text>
</comment>
<keyword evidence="3" id="KW-0677">Repeat</keyword>
<dbReference type="Proteomes" id="UP000708576">
    <property type="component" value="Unassembled WGS sequence"/>
</dbReference>
<feature type="domain" description="Maltose/galactoside acetyltransferase" evidence="6">
    <location>
        <begin position="5"/>
        <end position="59"/>
    </location>
</feature>
<dbReference type="PANTHER" id="PTHR43017:SF1">
    <property type="entry name" value="ACETYLTRANSFERASE YJL218W-RELATED"/>
    <property type="match status" value="1"/>
</dbReference>
<dbReference type="Gene3D" id="2.160.10.10">
    <property type="entry name" value="Hexapeptide repeat proteins"/>
    <property type="match status" value="1"/>
</dbReference>
<dbReference type="InterPro" id="IPR001451">
    <property type="entry name" value="Hexapep"/>
</dbReference>
<dbReference type="EMBL" id="JAGUCO010000034">
    <property type="protein sequence ID" value="MBS2100976.1"/>
    <property type="molecule type" value="Genomic_DNA"/>
</dbReference>
<keyword evidence="8" id="KW-1185">Reference proteome</keyword>
<dbReference type="InterPro" id="IPR039369">
    <property type="entry name" value="LacA-like"/>
</dbReference>
<dbReference type="InterPro" id="IPR011004">
    <property type="entry name" value="Trimer_LpxA-like_sf"/>
</dbReference>
<evidence type="ECO:0000256" key="5">
    <source>
        <dbReference type="RuleBase" id="RU367021"/>
    </source>
</evidence>